<dbReference type="AlphaFoldDB" id="A0A835A626"/>
<gene>
    <name evidence="8" type="ORF">HU200_060629</name>
</gene>
<proteinExistence type="predicted"/>
<dbReference type="GO" id="GO:0005634">
    <property type="term" value="C:nucleus"/>
    <property type="evidence" value="ECO:0007669"/>
    <property type="project" value="UniProtKB-SubCell"/>
</dbReference>
<dbReference type="InterPro" id="IPR044686">
    <property type="entry name" value="OFP17"/>
</dbReference>
<evidence type="ECO:0000313" key="9">
    <source>
        <dbReference type="Proteomes" id="UP000636709"/>
    </source>
</evidence>
<evidence type="ECO:0000256" key="5">
    <source>
        <dbReference type="ARBA" id="ARBA00023242"/>
    </source>
</evidence>
<evidence type="ECO:0000259" key="7">
    <source>
        <dbReference type="PROSITE" id="PS51754"/>
    </source>
</evidence>
<evidence type="ECO:0000256" key="6">
    <source>
        <dbReference type="SAM" id="MobiDB-lite"/>
    </source>
</evidence>
<keyword evidence="3" id="KW-0805">Transcription regulation</keyword>
<dbReference type="PROSITE" id="PS51754">
    <property type="entry name" value="OVATE"/>
    <property type="match status" value="1"/>
</dbReference>
<dbReference type="PANTHER" id="PTHR34042:SF7">
    <property type="entry name" value="OS07G0679100 PROTEIN"/>
    <property type="match status" value="1"/>
</dbReference>
<reference evidence="8" key="1">
    <citation type="submission" date="2020-07" db="EMBL/GenBank/DDBJ databases">
        <title>Genome sequence and genetic diversity analysis of an under-domesticated orphan crop, white fonio (Digitaria exilis).</title>
        <authorList>
            <person name="Bennetzen J.L."/>
            <person name="Chen S."/>
            <person name="Ma X."/>
            <person name="Wang X."/>
            <person name="Yssel A.E.J."/>
            <person name="Chaluvadi S.R."/>
            <person name="Johnson M."/>
            <person name="Gangashetty P."/>
            <person name="Hamidou F."/>
            <person name="Sanogo M.D."/>
            <person name="Zwaenepoel A."/>
            <person name="Wallace J."/>
            <person name="Van De Peer Y."/>
            <person name="Van Deynze A."/>
        </authorList>
    </citation>
    <scope>NUCLEOTIDE SEQUENCE</scope>
    <source>
        <tissue evidence="8">Leaves</tissue>
    </source>
</reference>
<accession>A0A835A626</accession>
<evidence type="ECO:0000313" key="8">
    <source>
        <dbReference type="EMBL" id="KAF8656568.1"/>
    </source>
</evidence>
<protein>
    <recommendedName>
        <fullName evidence="7">OVATE domain-containing protein</fullName>
    </recommendedName>
</protein>
<dbReference type="PANTHER" id="PTHR34042">
    <property type="entry name" value="TRANSCRIPTION REPRESSOR OFP17"/>
    <property type="match status" value="1"/>
</dbReference>
<dbReference type="OrthoDB" id="1871608at2759"/>
<evidence type="ECO:0000256" key="3">
    <source>
        <dbReference type="ARBA" id="ARBA00023015"/>
    </source>
</evidence>
<organism evidence="8 9">
    <name type="scientific">Digitaria exilis</name>
    <dbReference type="NCBI Taxonomy" id="1010633"/>
    <lineage>
        <taxon>Eukaryota</taxon>
        <taxon>Viridiplantae</taxon>
        <taxon>Streptophyta</taxon>
        <taxon>Embryophyta</taxon>
        <taxon>Tracheophyta</taxon>
        <taxon>Spermatophyta</taxon>
        <taxon>Magnoliopsida</taxon>
        <taxon>Liliopsida</taxon>
        <taxon>Poales</taxon>
        <taxon>Poaceae</taxon>
        <taxon>PACMAD clade</taxon>
        <taxon>Panicoideae</taxon>
        <taxon>Panicodae</taxon>
        <taxon>Paniceae</taxon>
        <taxon>Anthephorinae</taxon>
        <taxon>Digitaria</taxon>
    </lineage>
</organism>
<sequence length="249" mass="26508">MPLCCVECKPCNGGHCLPGLFTFNKSRRPAAHQLRRAFGKMMVGGGTRRRRRRAGSFSSVRAVFWPLMSMRSEADARNDDSRPPSASTTDEARAPSPSLQDSDTPTGGGGATASTTVARVLALQARLAAEPPRRAAALTTTAAAKVKVGSSGIGAAAREQASGELAGDVEAACRSFERQLMEMVVEEGKVMDLTDVEELLCCWDKLRCPAFVQLVGRFYGELCMDLFFAGPVSDDVSSQSAAEEALTVV</sequence>
<comment type="caution">
    <text evidence="8">The sequence shown here is derived from an EMBL/GenBank/DDBJ whole genome shotgun (WGS) entry which is preliminary data.</text>
</comment>
<keyword evidence="2" id="KW-0678">Repressor</keyword>
<feature type="region of interest" description="Disordered" evidence="6">
    <location>
        <begin position="74"/>
        <end position="112"/>
    </location>
</feature>
<keyword evidence="5" id="KW-0539">Nucleus</keyword>
<dbReference type="InterPro" id="IPR006458">
    <property type="entry name" value="Ovate_C"/>
</dbReference>
<evidence type="ECO:0000256" key="4">
    <source>
        <dbReference type="ARBA" id="ARBA00023163"/>
    </source>
</evidence>
<evidence type="ECO:0000256" key="1">
    <source>
        <dbReference type="ARBA" id="ARBA00004123"/>
    </source>
</evidence>
<dbReference type="GO" id="GO:0045892">
    <property type="term" value="P:negative regulation of DNA-templated transcription"/>
    <property type="evidence" value="ECO:0007669"/>
    <property type="project" value="InterPro"/>
</dbReference>
<dbReference type="Proteomes" id="UP000636709">
    <property type="component" value="Unassembled WGS sequence"/>
</dbReference>
<keyword evidence="4" id="KW-0804">Transcription</keyword>
<feature type="domain" description="OVATE" evidence="7">
    <location>
        <begin position="165"/>
        <end position="225"/>
    </location>
</feature>
<keyword evidence="9" id="KW-1185">Reference proteome</keyword>
<comment type="subcellular location">
    <subcellularLocation>
        <location evidence="1">Nucleus</location>
    </subcellularLocation>
</comment>
<evidence type="ECO:0000256" key="2">
    <source>
        <dbReference type="ARBA" id="ARBA00022491"/>
    </source>
</evidence>
<name>A0A835A626_9POAL</name>
<dbReference type="EMBL" id="JACEFO010002545">
    <property type="protein sequence ID" value="KAF8656568.1"/>
    <property type="molecule type" value="Genomic_DNA"/>
</dbReference>